<evidence type="ECO:0008006" key="10">
    <source>
        <dbReference type="Google" id="ProtNLM"/>
    </source>
</evidence>
<organism evidence="8 9">
    <name type="scientific">Carnegiea gigantea</name>
    <dbReference type="NCBI Taxonomy" id="171969"/>
    <lineage>
        <taxon>Eukaryota</taxon>
        <taxon>Viridiplantae</taxon>
        <taxon>Streptophyta</taxon>
        <taxon>Embryophyta</taxon>
        <taxon>Tracheophyta</taxon>
        <taxon>Spermatophyta</taxon>
        <taxon>Magnoliopsida</taxon>
        <taxon>eudicotyledons</taxon>
        <taxon>Gunneridae</taxon>
        <taxon>Pentapetalae</taxon>
        <taxon>Caryophyllales</taxon>
        <taxon>Cactineae</taxon>
        <taxon>Cactaceae</taxon>
        <taxon>Cactoideae</taxon>
        <taxon>Echinocereeae</taxon>
        <taxon>Carnegiea</taxon>
    </lineage>
</organism>
<evidence type="ECO:0000313" key="9">
    <source>
        <dbReference type="Proteomes" id="UP001153076"/>
    </source>
</evidence>
<sequence length="306" mass="33655">MSARGRPSAPGMMRHGPPPGVGASAGQRPLEPLPLELAEKEVIAQVAEIERLVMENRRLAASQGAMRQDLVSAREEIQRLRAHIRSTQTESDIQIRVLLDKTAKMESDIRAGDTIKKDLQQAHKEVQSLVAARQDLTMKIQQAGQELEKCRFDIKRIPDMLSELDSMRLEHQRLRSAFEHEKRINLDLVEHLQAMERNLVGMDKEVERLRAEVVNAEKRLQGPYGGAYPNADHQYPPPIHGNGPYYDPYGRAHIQGGMSAPLEVMGPHGNANGPSAPLGPIGGPPVSSAVPPVAWGGAYDPNGAQK</sequence>
<evidence type="ECO:0000256" key="6">
    <source>
        <dbReference type="SAM" id="Coils"/>
    </source>
</evidence>
<keyword evidence="9" id="KW-1185">Reference proteome</keyword>
<evidence type="ECO:0000256" key="1">
    <source>
        <dbReference type="ARBA" id="ARBA00005405"/>
    </source>
</evidence>
<feature type="coiled-coil region" evidence="6">
    <location>
        <begin position="192"/>
        <end position="219"/>
    </location>
</feature>
<dbReference type="GO" id="GO:0009908">
    <property type="term" value="P:flower development"/>
    <property type="evidence" value="ECO:0007669"/>
    <property type="project" value="UniProtKB-KW"/>
</dbReference>
<feature type="region of interest" description="Disordered" evidence="7">
    <location>
        <begin position="1"/>
        <end position="28"/>
    </location>
</feature>
<feature type="coiled-coil region" evidence="6">
    <location>
        <begin position="35"/>
        <end position="90"/>
    </location>
</feature>
<dbReference type="Proteomes" id="UP001153076">
    <property type="component" value="Unassembled WGS sequence"/>
</dbReference>
<evidence type="ECO:0000256" key="2">
    <source>
        <dbReference type="ARBA" id="ARBA00022473"/>
    </source>
</evidence>
<proteinExistence type="inferred from homology"/>
<comment type="similarity">
    <text evidence="1">Belongs to the FLX family.</text>
</comment>
<evidence type="ECO:0000256" key="4">
    <source>
        <dbReference type="ARBA" id="ARBA00023054"/>
    </source>
</evidence>
<keyword evidence="2" id="KW-0217">Developmental protein</keyword>
<dbReference type="EMBL" id="JAKOGI010000560">
    <property type="protein sequence ID" value="KAJ8433104.1"/>
    <property type="molecule type" value="Genomic_DNA"/>
</dbReference>
<gene>
    <name evidence="8" type="ORF">Cgig2_020600</name>
</gene>
<dbReference type="InterPro" id="IPR040353">
    <property type="entry name" value="FLX/FLX-like"/>
</dbReference>
<evidence type="ECO:0000256" key="5">
    <source>
        <dbReference type="ARBA" id="ARBA00023089"/>
    </source>
</evidence>
<name>A0A9Q1JY67_9CARY</name>
<dbReference type="AlphaFoldDB" id="A0A9Q1JY67"/>
<keyword evidence="3" id="KW-0221">Differentiation</keyword>
<dbReference type="GO" id="GO:0030154">
    <property type="term" value="P:cell differentiation"/>
    <property type="evidence" value="ECO:0007669"/>
    <property type="project" value="UniProtKB-KW"/>
</dbReference>
<dbReference type="PANTHER" id="PTHR33405:SF18">
    <property type="entry name" value="PROTEIN FLX-LIKE 4"/>
    <property type="match status" value="1"/>
</dbReference>
<accession>A0A9Q1JY67</accession>
<keyword evidence="4 6" id="KW-0175">Coiled coil</keyword>
<evidence type="ECO:0000256" key="7">
    <source>
        <dbReference type="SAM" id="MobiDB-lite"/>
    </source>
</evidence>
<comment type="caution">
    <text evidence="8">The sequence shown here is derived from an EMBL/GenBank/DDBJ whole genome shotgun (WGS) entry which is preliminary data.</text>
</comment>
<dbReference type="PANTHER" id="PTHR33405">
    <property type="entry name" value="PROTEIN FLX-LIKE 2"/>
    <property type="match status" value="1"/>
</dbReference>
<protein>
    <recommendedName>
        <fullName evidence="10">Protein FLX-like 4</fullName>
    </recommendedName>
</protein>
<dbReference type="OrthoDB" id="1899348at2759"/>
<reference evidence="8" key="1">
    <citation type="submission" date="2022-04" db="EMBL/GenBank/DDBJ databases">
        <title>Carnegiea gigantea Genome sequencing and assembly v2.</title>
        <authorList>
            <person name="Copetti D."/>
            <person name="Sanderson M.J."/>
            <person name="Burquez A."/>
            <person name="Wojciechowski M.F."/>
        </authorList>
    </citation>
    <scope>NUCLEOTIDE SEQUENCE</scope>
    <source>
        <strain evidence="8">SGP5-SGP5p</strain>
        <tissue evidence="8">Aerial part</tissue>
    </source>
</reference>
<keyword evidence="5" id="KW-0287">Flowering</keyword>
<evidence type="ECO:0000313" key="8">
    <source>
        <dbReference type="EMBL" id="KAJ8433104.1"/>
    </source>
</evidence>
<evidence type="ECO:0000256" key="3">
    <source>
        <dbReference type="ARBA" id="ARBA00022782"/>
    </source>
</evidence>